<gene>
    <name evidence="2" type="ORF">E2C01_043223</name>
</gene>
<protein>
    <submittedName>
        <fullName evidence="2">Uncharacterized protein</fullName>
    </submittedName>
</protein>
<proteinExistence type="predicted"/>
<comment type="caution">
    <text evidence="2">The sequence shown here is derived from an EMBL/GenBank/DDBJ whole genome shotgun (WGS) entry which is preliminary data.</text>
</comment>
<evidence type="ECO:0000256" key="1">
    <source>
        <dbReference type="SAM" id="SignalP"/>
    </source>
</evidence>
<feature type="chain" id="PRO_5023103072" evidence="1">
    <location>
        <begin position="24"/>
        <end position="99"/>
    </location>
</feature>
<sequence>MEVPAYLLPLVLLALFLAAPSHSVPKSYFYRFGENAGDSPLPDEDEVSSPEIGLRVPVVFFGRIYQSIFLLRDFSLSKVIFLETPLYVHCFVIVKFLNF</sequence>
<dbReference type="EMBL" id="VSRR010008868">
    <property type="protein sequence ID" value="MPC49424.1"/>
    <property type="molecule type" value="Genomic_DNA"/>
</dbReference>
<name>A0A5B7FYZ2_PORTR</name>
<keyword evidence="3" id="KW-1185">Reference proteome</keyword>
<evidence type="ECO:0000313" key="3">
    <source>
        <dbReference type="Proteomes" id="UP000324222"/>
    </source>
</evidence>
<organism evidence="2 3">
    <name type="scientific">Portunus trituberculatus</name>
    <name type="common">Swimming crab</name>
    <name type="synonym">Neptunus trituberculatus</name>
    <dbReference type="NCBI Taxonomy" id="210409"/>
    <lineage>
        <taxon>Eukaryota</taxon>
        <taxon>Metazoa</taxon>
        <taxon>Ecdysozoa</taxon>
        <taxon>Arthropoda</taxon>
        <taxon>Crustacea</taxon>
        <taxon>Multicrustacea</taxon>
        <taxon>Malacostraca</taxon>
        <taxon>Eumalacostraca</taxon>
        <taxon>Eucarida</taxon>
        <taxon>Decapoda</taxon>
        <taxon>Pleocyemata</taxon>
        <taxon>Brachyura</taxon>
        <taxon>Eubrachyura</taxon>
        <taxon>Portunoidea</taxon>
        <taxon>Portunidae</taxon>
        <taxon>Portuninae</taxon>
        <taxon>Portunus</taxon>
    </lineage>
</organism>
<dbReference type="AlphaFoldDB" id="A0A5B7FYZ2"/>
<evidence type="ECO:0000313" key="2">
    <source>
        <dbReference type="EMBL" id="MPC49424.1"/>
    </source>
</evidence>
<dbReference type="Proteomes" id="UP000324222">
    <property type="component" value="Unassembled WGS sequence"/>
</dbReference>
<feature type="signal peptide" evidence="1">
    <location>
        <begin position="1"/>
        <end position="23"/>
    </location>
</feature>
<reference evidence="2 3" key="1">
    <citation type="submission" date="2019-05" db="EMBL/GenBank/DDBJ databases">
        <title>Another draft genome of Portunus trituberculatus and its Hox gene families provides insights of decapod evolution.</title>
        <authorList>
            <person name="Jeong J.-H."/>
            <person name="Song I."/>
            <person name="Kim S."/>
            <person name="Choi T."/>
            <person name="Kim D."/>
            <person name="Ryu S."/>
            <person name="Kim W."/>
        </authorList>
    </citation>
    <scope>NUCLEOTIDE SEQUENCE [LARGE SCALE GENOMIC DNA]</scope>
    <source>
        <tissue evidence="2">Muscle</tissue>
    </source>
</reference>
<keyword evidence="1" id="KW-0732">Signal</keyword>
<accession>A0A5B7FYZ2</accession>